<accession>A0A2K3JYA4</accession>
<organism evidence="2 3">
    <name type="scientific">Trifolium pratense</name>
    <name type="common">Red clover</name>
    <dbReference type="NCBI Taxonomy" id="57577"/>
    <lineage>
        <taxon>Eukaryota</taxon>
        <taxon>Viridiplantae</taxon>
        <taxon>Streptophyta</taxon>
        <taxon>Embryophyta</taxon>
        <taxon>Tracheophyta</taxon>
        <taxon>Spermatophyta</taxon>
        <taxon>Magnoliopsida</taxon>
        <taxon>eudicotyledons</taxon>
        <taxon>Gunneridae</taxon>
        <taxon>Pentapetalae</taxon>
        <taxon>rosids</taxon>
        <taxon>fabids</taxon>
        <taxon>Fabales</taxon>
        <taxon>Fabaceae</taxon>
        <taxon>Papilionoideae</taxon>
        <taxon>50 kb inversion clade</taxon>
        <taxon>NPAAA clade</taxon>
        <taxon>Hologalegina</taxon>
        <taxon>IRL clade</taxon>
        <taxon>Trifolieae</taxon>
        <taxon>Trifolium</taxon>
    </lineage>
</organism>
<dbReference type="EMBL" id="ASHM01079894">
    <property type="protein sequence ID" value="PNX59043.1"/>
    <property type="molecule type" value="Genomic_DNA"/>
</dbReference>
<evidence type="ECO:0000313" key="2">
    <source>
        <dbReference type="EMBL" id="PNX59043.1"/>
    </source>
</evidence>
<sequence length="55" mass="6026">RDERPAERDGSAPRRHQNEFPKGRLLITIAVTGLAVILGVGSIFYPRKAGTSNVH</sequence>
<dbReference type="AlphaFoldDB" id="A0A2K3JYA4"/>
<protein>
    <submittedName>
        <fullName evidence="2">Uncharacterized protein</fullName>
    </submittedName>
</protein>
<reference evidence="2 3" key="1">
    <citation type="journal article" date="2014" name="Am. J. Bot.">
        <title>Genome assembly and annotation for red clover (Trifolium pratense; Fabaceae).</title>
        <authorList>
            <person name="Istvanek J."/>
            <person name="Jaros M."/>
            <person name="Krenek A."/>
            <person name="Repkova J."/>
        </authorList>
    </citation>
    <scope>NUCLEOTIDE SEQUENCE [LARGE SCALE GENOMIC DNA]</scope>
    <source>
        <strain evidence="3">cv. Tatra</strain>
        <tissue evidence="2">Young leaves</tissue>
    </source>
</reference>
<keyword evidence="1" id="KW-0472">Membrane</keyword>
<keyword evidence="1" id="KW-1133">Transmembrane helix</keyword>
<dbReference type="Proteomes" id="UP000236291">
    <property type="component" value="Unassembled WGS sequence"/>
</dbReference>
<evidence type="ECO:0000256" key="1">
    <source>
        <dbReference type="SAM" id="Phobius"/>
    </source>
</evidence>
<reference evidence="2 3" key="2">
    <citation type="journal article" date="2017" name="Front. Plant Sci.">
        <title>Gene Classification and Mining of Molecular Markers Useful in Red Clover (Trifolium pratense) Breeding.</title>
        <authorList>
            <person name="Istvanek J."/>
            <person name="Dluhosova J."/>
            <person name="Dluhos P."/>
            <person name="Patkova L."/>
            <person name="Nedelnik J."/>
            <person name="Repkova J."/>
        </authorList>
    </citation>
    <scope>NUCLEOTIDE SEQUENCE [LARGE SCALE GENOMIC DNA]</scope>
    <source>
        <strain evidence="3">cv. Tatra</strain>
        <tissue evidence="2">Young leaves</tissue>
    </source>
</reference>
<keyword evidence="1" id="KW-0812">Transmembrane</keyword>
<evidence type="ECO:0000313" key="3">
    <source>
        <dbReference type="Proteomes" id="UP000236291"/>
    </source>
</evidence>
<feature type="transmembrane region" description="Helical" evidence="1">
    <location>
        <begin position="25"/>
        <end position="45"/>
    </location>
</feature>
<feature type="non-terminal residue" evidence="2">
    <location>
        <position position="1"/>
    </location>
</feature>
<gene>
    <name evidence="2" type="ORF">L195_g051219</name>
</gene>
<dbReference type="ExpressionAtlas" id="A0A2K3JYA4">
    <property type="expression patterns" value="baseline"/>
</dbReference>
<name>A0A2K3JYA4_TRIPR</name>
<proteinExistence type="predicted"/>
<comment type="caution">
    <text evidence="2">The sequence shown here is derived from an EMBL/GenBank/DDBJ whole genome shotgun (WGS) entry which is preliminary data.</text>
</comment>